<dbReference type="Proteomes" id="UP000281955">
    <property type="component" value="Unassembled WGS sequence"/>
</dbReference>
<proteinExistence type="predicted"/>
<comment type="caution">
    <text evidence="2">The sequence shown here is derived from an EMBL/GenBank/DDBJ whole genome shotgun (WGS) entry which is preliminary data.</text>
</comment>
<keyword evidence="3" id="KW-1185">Reference proteome</keyword>
<reference evidence="2 3" key="1">
    <citation type="submission" date="2018-10" db="EMBL/GenBank/DDBJ databases">
        <title>Genomic Encyclopedia of Archaeal and Bacterial Type Strains, Phase II (KMG-II): from individual species to whole genera.</title>
        <authorList>
            <person name="Goeker M."/>
        </authorList>
    </citation>
    <scope>NUCLEOTIDE SEQUENCE [LARGE SCALE GENOMIC DNA]</scope>
    <source>
        <strain evidence="2 3">RP-AC37</strain>
    </source>
</reference>
<keyword evidence="1" id="KW-1133">Transmembrane helix</keyword>
<evidence type="ECO:0000313" key="2">
    <source>
        <dbReference type="EMBL" id="RKS72791.1"/>
    </source>
</evidence>
<evidence type="ECO:0000313" key="3">
    <source>
        <dbReference type="Proteomes" id="UP000281955"/>
    </source>
</evidence>
<organism evidence="2 3">
    <name type="scientific">Motilibacter peucedani</name>
    <dbReference type="NCBI Taxonomy" id="598650"/>
    <lineage>
        <taxon>Bacteria</taxon>
        <taxon>Bacillati</taxon>
        <taxon>Actinomycetota</taxon>
        <taxon>Actinomycetes</taxon>
        <taxon>Motilibacterales</taxon>
        <taxon>Motilibacteraceae</taxon>
        <taxon>Motilibacter</taxon>
    </lineage>
</organism>
<feature type="transmembrane region" description="Helical" evidence="1">
    <location>
        <begin position="39"/>
        <end position="56"/>
    </location>
</feature>
<keyword evidence="1" id="KW-0472">Membrane</keyword>
<dbReference type="RefSeq" id="WP_121194288.1">
    <property type="nucleotide sequence ID" value="NZ_RBWV01000013.1"/>
</dbReference>
<accession>A0A420XND7</accession>
<feature type="transmembrane region" description="Helical" evidence="1">
    <location>
        <begin position="62"/>
        <end position="82"/>
    </location>
</feature>
<name>A0A420XND7_9ACTN</name>
<protein>
    <submittedName>
        <fullName evidence="2">Uncharacterized protein</fullName>
    </submittedName>
</protein>
<feature type="transmembrane region" description="Helical" evidence="1">
    <location>
        <begin position="168"/>
        <end position="187"/>
    </location>
</feature>
<evidence type="ECO:0000256" key="1">
    <source>
        <dbReference type="SAM" id="Phobius"/>
    </source>
</evidence>
<sequence>MSGAATTVVFGGAGAALSCIDPVPYLRDVLRRRTRPHRGTWALWSVLGVLALSAQADQRLDWSVAALAVQAVSIVATFLLSISRGEGGTSAAEVALMALAGCGLVAWFVCDDPVLAIAGVIAADAVACLLMLPKSWRDPWSETPSSYALAGLAGACAAGAVGDRSAALLYPCWFAVANLGLAAVIVARRRSDVGLPRLAHLDERIVIPLSWTGGAARR</sequence>
<gene>
    <name evidence="2" type="ORF">CLV35_3042</name>
</gene>
<keyword evidence="1" id="KW-0812">Transmembrane</keyword>
<feature type="transmembrane region" description="Helical" evidence="1">
    <location>
        <begin position="89"/>
        <end position="108"/>
    </location>
</feature>
<dbReference type="InParanoid" id="A0A420XND7"/>
<dbReference type="OrthoDB" id="2242787at2"/>
<feature type="transmembrane region" description="Helical" evidence="1">
    <location>
        <begin position="144"/>
        <end position="162"/>
    </location>
</feature>
<dbReference type="AlphaFoldDB" id="A0A420XND7"/>
<dbReference type="EMBL" id="RBWV01000013">
    <property type="protein sequence ID" value="RKS72791.1"/>
    <property type="molecule type" value="Genomic_DNA"/>
</dbReference>
<feature type="transmembrane region" description="Helical" evidence="1">
    <location>
        <begin position="114"/>
        <end position="132"/>
    </location>
</feature>